<proteinExistence type="predicted"/>
<reference evidence="1" key="1">
    <citation type="submission" date="2021-05" db="EMBL/GenBank/DDBJ databases">
        <authorList>
            <person name="Alioto T."/>
            <person name="Alioto T."/>
            <person name="Gomez Garrido J."/>
        </authorList>
    </citation>
    <scope>NUCLEOTIDE SEQUENCE</scope>
</reference>
<name>A0A8D8AGJ4_CULPI</name>
<dbReference type="AlphaFoldDB" id="A0A8D8AGJ4"/>
<sequence>MWRLGCWSTLEFRRWWRRPIIWTRCVGRFIRTICPRLSCTSCSSVILRSIWHGLASRRRSRVRLPRRTFPRGIYSLSMIRSIGGWGRRLILTGRCARTTCSGRIVSTRTAARGSALRRSAPSCSG</sequence>
<organism evidence="1">
    <name type="scientific">Culex pipiens</name>
    <name type="common">House mosquito</name>
    <dbReference type="NCBI Taxonomy" id="7175"/>
    <lineage>
        <taxon>Eukaryota</taxon>
        <taxon>Metazoa</taxon>
        <taxon>Ecdysozoa</taxon>
        <taxon>Arthropoda</taxon>
        <taxon>Hexapoda</taxon>
        <taxon>Insecta</taxon>
        <taxon>Pterygota</taxon>
        <taxon>Neoptera</taxon>
        <taxon>Endopterygota</taxon>
        <taxon>Diptera</taxon>
        <taxon>Nematocera</taxon>
        <taxon>Culicoidea</taxon>
        <taxon>Culicidae</taxon>
        <taxon>Culicinae</taxon>
        <taxon>Culicini</taxon>
        <taxon>Culex</taxon>
        <taxon>Culex</taxon>
    </lineage>
</organism>
<dbReference type="EMBL" id="HBUE01028052">
    <property type="protein sequence ID" value="CAG6455245.1"/>
    <property type="molecule type" value="Transcribed_RNA"/>
</dbReference>
<evidence type="ECO:0000313" key="1">
    <source>
        <dbReference type="EMBL" id="CAG6455245.1"/>
    </source>
</evidence>
<protein>
    <submittedName>
        <fullName evidence="1">(northern house mosquito) hypothetical protein</fullName>
    </submittedName>
</protein>
<accession>A0A8D8AGJ4</accession>